<organism evidence="1 2">
    <name type="scientific">Nonlabens spongiae</name>
    <dbReference type="NCBI Taxonomy" id="331648"/>
    <lineage>
        <taxon>Bacteria</taxon>
        <taxon>Pseudomonadati</taxon>
        <taxon>Bacteroidota</taxon>
        <taxon>Flavobacteriia</taxon>
        <taxon>Flavobacteriales</taxon>
        <taxon>Flavobacteriaceae</taxon>
        <taxon>Nonlabens</taxon>
    </lineage>
</organism>
<dbReference type="Proteomes" id="UP000193431">
    <property type="component" value="Chromosome"/>
</dbReference>
<sequence>MLLFLIGIITIIIRNNKMMRAASKQREELRTIRRSQSVLAHENRAKNQLLMQELRWTDQNIQACLDDHQELAVQLPQYVLRLAQVQASVKNYVRTLEIISE</sequence>
<accession>A0A1W6MKT3</accession>
<dbReference type="AlphaFoldDB" id="A0A1W6MKT3"/>
<evidence type="ECO:0000313" key="2">
    <source>
        <dbReference type="Proteomes" id="UP000193431"/>
    </source>
</evidence>
<proteinExistence type="predicted"/>
<name>A0A1W6MKT3_9FLAO</name>
<evidence type="ECO:0000313" key="1">
    <source>
        <dbReference type="EMBL" id="ARN78089.1"/>
    </source>
</evidence>
<dbReference type="EMBL" id="CP019344">
    <property type="protein sequence ID" value="ARN78089.1"/>
    <property type="molecule type" value="Genomic_DNA"/>
</dbReference>
<dbReference type="RefSeq" id="WP_085766885.1">
    <property type="nucleotide sequence ID" value="NZ_CP019344.1"/>
</dbReference>
<keyword evidence="2" id="KW-1185">Reference proteome</keyword>
<reference evidence="1 2" key="1">
    <citation type="submission" date="2016-11" db="EMBL/GenBank/DDBJ databases">
        <title>Trade-off between light-utilization and light-protection in marine flavobacteria.</title>
        <authorList>
            <person name="Kumagai Y."/>
        </authorList>
    </citation>
    <scope>NUCLEOTIDE SEQUENCE [LARGE SCALE GENOMIC DNA]</scope>
    <source>
        <strain evidence="1 2">JCM 13191</strain>
    </source>
</reference>
<protein>
    <submittedName>
        <fullName evidence="1">Uncharacterized protein</fullName>
    </submittedName>
</protein>
<gene>
    <name evidence="1" type="ORF">BST97_08805</name>
</gene>